<dbReference type="InterPro" id="IPR008952">
    <property type="entry name" value="Tetraspanin_EC2_sf"/>
</dbReference>
<dbReference type="Proteomes" id="UP001642483">
    <property type="component" value="Unassembled WGS sequence"/>
</dbReference>
<feature type="region of interest" description="Disordered" evidence="5">
    <location>
        <begin position="504"/>
        <end position="547"/>
    </location>
</feature>
<evidence type="ECO:0000256" key="5">
    <source>
        <dbReference type="SAM" id="MobiDB-lite"/>
    </source>
</evidence>
<evidence type="ECO:0008006" key="9">
    <source>
        <dbReference type="Google" id="ProtNLM"/>
    </source>
</evidence>
<reference evidence="7 8" key="1">
    <citation type="submission" date="2024-02" db="EMBL/GenBank/DDBJ databases">
        <authorList>
            <person name="Daric V."/>
            <person name="Darras S."/>
        </authorList>
    </citation>
    <scope>NUCLEOTIDE SEQUENCE [LARGE SCALE GENOMIC DNA]</scope>
</reference>
<dbReference type="PANTHER" id="PTHR19282">
    <property type="entry name" value="TETRASPANIN"/>
    <property type="match status" value="1"/>
</dbReference>
<evidence type="ECO:0000256" key="6">
    <source>
        <dbReference type="SAM" id="Phobius"/>
    </source>
</evidence>
<feature type="transmembrane region" description="Helical" evidence="6">
    <location>
        <begin position="217"/>
        <end position="240"/>
    </location>
</feature>
<protein>
    <recommendedName>
        <fullName evidence="9">Tetraspanin</fullName>
    </recommendedName>
</protein>
<gene>
    <name evidence="7" type="ORF">CVLEPA_LOCUS5561</name>
</gene>
<keyword evidence="8" id="KW-1185">Reference proteome</keyword>
<proteinExistence type="predicted"/>
<sequence length="547" mass="61471">MKKHSVIRGIKCTIAVLVVILWVVSIAILGVVTVIRDNLSHVVLVTENTTSGDFYLDVFFPVILPVLITVSCFVFVIGCLGCCGAFTESQILLGWFFFSLLVTFCVELSAGIWRMVDYDLSYNETDIEQLKINIDKYEGENPSALWFTSAWKEVQREFQCCGVDSFEDWLQSHPDLLRSCCPYNIERIQCAHDFGIMEGCGEKLLQYLSSSPYMKSIPYLTAIMGIIQVVAMILTLKLWLTFCFAVKTQYDGYDIDVKHGSHPQRQYHVTHRKGVKLDNTSEVYYFPTLAVYDGHKYRDISRYIPTRSDGARSSSNRSVGCTNNRYLCNIRNEPAAYPRHVKTQYLTTPLSNGVGAAQSPKCHLLNESTKHAQDHCIEKTNSVQAELIQKSGIGEYSRLTRSCSSFLIKNGWDCDGESLQNASAEAKTRSAIDRDYGVGATVSERSAHSPMKTKDNLHTIHKSRTSKNTMSNANVGHEREPILDKNVNQRPQDVTQLVSFEKLGSTSGSVKKAENDIQVENLPRPKLSDLQTSCFKNNAENPRPTNT</sequence>
<comment type="subcellular location">
    <subcellularLocation>
        <location evidence="1">Membrane</location>
        <topology evidence="1">Multi-pass membrane protein</topology>
    </subcellularLocation>
</comment>
<feature type="region of interest" description="Disordered" evidence="5">
    <location>
        <begin position="465"/>
        <end position="490"/>
    </location>
</feature>
<feature type="compositionally biased region" description="Polar residues" evidence="5">
    <location>
        <begin position="529"/>
        <end position="547"/>
    </location>
</feature>
<keyword evidence="4 6" id="KW-0472">Membrane</keyword>
<evidence type="ECO:0000256" key="2">
    <source>
        <dbReference type="ARBA" id="ARBA00022692"/>
    </source>
</evidence>
<evidence type="ECO:0000256" key="4">
    <source>
        <dbReference type="ARBA" id="ARBA00023136"/>
    </source>
</evidence>
<dbReference type="EMBL" id="CAWYQH010000024">
    <property type="protein sequence ID" value="CAK8676059.1"/>
    <property type="molecule type" value="Genomic_DNA"/>
</dbReference>
<evidence type="ECO:0000313" key="7">
    <source>
        <dbReference type="EMBL" id="CAK8676059.1"/>
    </source>
</evidence>
<dbReference type="PANTHER" id="PTHR19282:SF551">
    <property type="entry name" value="RE08073P-RELATED"/>
    <property type="match status" value="1"/>
</dbReference>
<keyword evidence="3 6" id="KW-1133">Transmembrane helix</keyword>
<dbReference type="Pfam" id="PF00335">
    <property type="entry name" value="Tetraspanin"/>
    <property type="match status" value="1"/>
</dbReference>
<dbReference type="InterPro" id="IPR018499">
    <property type="entry name" value="Tetraspanin/Peripherin"/>
</dbReference>
<organism evidence="7 8">
    <name type="scientific">Clavelina lepadiformis</name>
    <name type="common">Light-bulb sea squirt</name>
    <name type="synonym">Ascidia lepadiformis</name>
    <dbReference type="NCBI Taxonomy" id="159417"/>
    <lineage>
        <taxon>Eukaryota</taxon>
        <taxon>Metazoa</taxon>
        <taxon>Chordata</taxon>
        <taxon>Tunicata</taxon>
        <taxon>Ascidiacea</taxon>
        <taxon>Aplousobranchia</taxon>
        <taxon>Clavelinidae</taxon>
        <taxon>Clavelina</taxon>
    </lineage>
</organism>
<dbReference type="CDD" id="cd03127">
    <property type="entry name" value="tetraspanin_LEL"/>
    <property type="match status" value="1"/>
</dbReference>
<dbReference type="SUPFAM" id="SSF48652">
    <property type="entry name" value="Tetraspanin"/>
    <property type="match status" value="1"/>
</dbReference>
<evidence type="ECO:0000256" key="3">
    <source>
        <dbReference type="ARBA" id="ARBA00022989"/>
    </source>
</evidence>
<comment type="caution">
    <text evidence="7">The sequence shown here is derived from an EMBL/GenBank/DDBJ whole genome shotgun (WGS) entry which is preliminary data.</text>
</comment>
<evidence type="ECO:0000256" key="1">
    <source>
        <dbReference type="ARBA" id="ARBA00004141"/>
    </source>
</evidence>
<name>A0ABP0F8L9_CLALP</name>
<feature type="transmembrane region" description="Helical" evidence="6">
    <location>
        <begin position="55"/>
        <end position="80"/>
    </location>
</feature>
<evidence type="ECO:0000313" key="8">
    <source>
        <dbReference type="Proteomes" id="UP001642483"/>
    </source>
</evidence>
<dbReference type="Gene3D" id="1.10.1450.10">
    <property type="entry name" value="Tetraspanin"/>
    <property type="match status" value="1"/>
</dbReference>
<keyword evidence="2 6" id="KW-0812">Transmembrane</keyword>
<accession>A0ABP0F8L9</accession>
<dbReference type="PRINTS" id="PR00259">
    <property type="entry name" value="TMFOUR"/>
</dbReference>
<feature type="transmembrane region" description="Helical" evidence="6">
    <location>
        <begin position="92"/>
        <end position="113"/>
    </location>
</feature>
<feature type="transmembrane region" description="Helical" evidence="6">
    <location>
        <begin position="12"/>
        <end position="35"/>
    </location>
</feature>